<dbReference type="OrthoDB" id="7350654at2"/>
<organism evidence="5 6">
    <name type="scientific">Paramagnetospirillum kuznetsovii</name>
    <dbReference type="NCBI Taxonomy" id="2053833"/>
    <lineage>
        <taxon>Bacteria</taxon>
        <taxon>Pseudomonadati</taxon>
        <taxon>Pseudomonadota</taxon>
        <taxon>Alphaproteobacteria</taxon>
        <taxon>Rhodospirillales</taxon>
        <taxon>Magnetospirillaceae</taxon>
        <taxon>Paramagnetospirillum</taxon>
    </lineage>
</organism>
<evidence type="ECO:0000259" key="4">
    <source>
        <dbReference type="Pfam" id="PF01814"/>
    </source>
</evidence>
<evidence type="ECO:0000313" key="6">
    <source>
        <dbReference type="Proteomes" id="UP000251075"/>
    </source>
</evidence>
<gene>
    <name evidence="5" type="ORF">CU669_18440</name>
</gene>
<dbReference type="SUPFAM" id="SSF47188">
    <property type="entry name" value="Hemerythrin-like"/>
    <property type="match status" value="1"/>
</dbReference>
<name>A0A364NTM9_9PROT</name>
<dbReference type="EMBL" id="PGTO01000023">
    <property type="protein sequence ID" value="RAU20431.1"/>
    <property type="molecule type" value="Genomic_DNA"/>
</dbReference>
<dbReference type="InterPro" id="IPR012312">
    <property type="entry name" value="Hemerythrin-like"/>
</dbReference>
<sequence length="134" mass="14788">MRIFWQSSMILGLPGIDEDHHRLVAKLDCVCLALHGRNLPAAGRALDDFAVTMVEHFSAEEKLLADMGGGDSDHHISVHRGTADLVDRLRDAITIDQSLAKAEALAAELVNQWIRRLFHEDADLAAKVRDLSPT</sequence>
<evidence type="ECO:0000256" key="2">
    <source>
        <dbReference type="ARBA" id="ARBA00022723"/>
    </source>
</evidence>
<dbReference type="AlphaFoldDB" id="A0A364NTM9"/>
<accession>A0A364NTM9</accession>
<comment type="similarity">
    <text evidence="1">Belongs to the hemerythrin family.</text>
</comment>
<protein>
    <recommendedName>
        <fullName evidence="4">Hemerythrin-like domain-containing protein</fullName>
    </recommendedName>
</protein>
<evidence type="ECO:0000313" key="5">
    <source>
        <dbReference type="EMBL" id="RAU20431.1"/>
    </source>
</evidence>
<evidence type="ECO:0000256" key="1">
    <source>
        <dbReference type="ARBA" id="ARBA00010587"/>
    </source>
</evidence>
<reference evidence="5 6" key="1">
    <citation type="submission" date="2017-11" db="EMBL/GenBank/DDBJ databases">
        <title>Draft genome sequence of magnetotactic bacterium Magnetospirillum kuznetsovii LBB-42.</title>
        <authorList>
            <person name="Grouzdev D.S."/>
            <person name="Rysina M.S."/>
            <person name="Baslerov R.V."/>
            <person name="Koziaeva V."/>
        </authorList>
    </citation>
    <scope>NUCLEOTIDE SEQUENCE [LARGE SCALE GENOMIC DNA]</scope>
    <source>
        <strain evidence="5 6">LBB-42</strain>
    </source>
</reference>
<keyword evidence="2" id="KW-0479">Metal-binding</keyword>
<keyword evidence="3" id="KW-0408">Iron</keyword>
<comment type="caution">
    <text evidence="5">The sequence shown here is derived from an EMBL/GenBank/DDBJ whole genome shotgun (WGS) entry which is preliminary data.</text>
</comment>
<dbReference type="Pfam" id="PF01814">
    <property type="entry name" value="Hemerythrin"/>
    <property type="match status" value="1"/>
</dbReference>
<feature type="domain" description="Hemerythrin-like" evidence="4">
    <location>
        <begin position="16"/>
        <end position="127"/>
    </location>
</feature>
<dbReference type="Proteomes" id="UP000251075">
    <property type="component" value="Unassembled WGS sequence"/>
</dbReference>
<dbReference type="GO" id="GO:0046872">
    <property type="term" value="F:metal ion binding"/>
    <property type="evidence" value="ECO:0007669"/>
    <property type="project" value="UniProtKB-KW"/>
</dbReference>
<evidence type="ECO:0000256" key="3">
    <source>
        <dbReference type="ARBA" id="ARBA00023004"/>
    </source>
</evidence>
<keyword evidence="6" id="KW-1185">Reference proteome</keyword>
<dbReference type="InterPro" id="IPR035938">
    <property type="entry name" value="Hemerythrin-like_sf"/>
</dbReference>
<dbReference type="Gene3D" id="1.20.120.50">
    <property type="entry name" value="Hemerythrin-like"/>
    <property type="match status" value="1"/>
</dbReference>
<proteinExistence type="inferred from homology"/>